<organism evidence="3 4">
    <name type="scientific">Pseudomassariella vexata</name>
    <dbReference type="NCBI Taxonomy" id="1141098"/>
    <lineage>
        <taxon>Eukaryota</taxon>
        <taxon>Fungi</taxon>
        <taxon>Dikarya</taxon>
        <taxon>Ascomycota</taxon>
        <taxon>Pezizomycotina</taxon>
        <taxon>Sordariomycetes</taxon>
        <taxon>Xylariomycetidae</taxon>
        <taxon>Amphisphaeriales</taxon>
        <taxon>Pseudomassariaceae</taxon>
        <taxon>Pseudomassariella</taxon>
    </lineage>
</organism>
<dbReference type="OrthoDB" id="5428901at2759"/>
<feature type="transmembrane region" description="Helical" evidence="2">
    <location>
        <begin position="432"/>
        <end position="450"/>
    </location>
</feature>
<comment type="caution">
    <text evidence="3">The sequence shown here is derived from an EMBL/GenBank/DDBJ whole genome shotgun (WGS) entry which is preliminary data.</text>
</comment>
<feature type="transmembrane region" description="Helical" evidence="2">
    <location>
        <begin position="563"/>
        <end position="588"/>
    </location>
</feature>
<evidence type="ECO:0000313" key="3">
    <source>
        <dbReference type="EMBL" id="ORY56864.1"/>
    </source>
</evidence>
<evidence type="ECO:0000256" key="1">
    <source>
        <dbReference type="SAM" id="MobiDB-lite"/>
    </source>
</evidence>
<keyword evidence="2" id="KW-0812">Transmembrane</keyword>
<reference evidence="3 4" key="1">
    <citation type="submission" date="2016-07" db="EMBL/GenBank/DDBJ databases">
        <title>Pervasive Adenine N6-methylation of Active Genes in Fungi.</title>
        <authorList>
            <consortium name="DOE Joint Genome Institute"/>
            <person name="Mondo S.J."/>
            <person name="Dannebaum R.O."/>
            <person name="Kuo R.C."/>
            <person name="Labutti K."/>
            <person name="Haridas S."/>
            <person name="Kuo A."/>
            <person name="Salamov A."/>
            <person name="Ahrendt S.R."/>
            <person name="Lipzen A."/>
            <person name="Sullivan W."/>
            <person name="Andreopoulos W.B."/>
            <person name="Clum A."/>
            <person name="Lindquist E."/>
            <person name="Daum C."/>
            <person name="Ramamoorthy G.K."/>
            <person name="Gryganskyi A."/>
            <person name="Culley D."/>
            <person name="Magnuson J.K."/>
            <person name="James T.Y."/>
            <person name="O'Malley M.A."/>
            <person name="Stajich J.E."/>
            <person name="Spatafora J.W."/>
            <person name="Visel A."/>
            <person name="Grigoriev I.V."/>
        </authorList>
    </citation>
    <scope>NUCLEOTIDE SEQUENCE [LARGE SCALE GENOMIC DNA]</scope>
    <source>
        <strain evidence="3 4">CBS 129021</strain>
    </source>
</reference>
<dbReference type="PANTHER" id="PTHR37544">
    <property type="entry name" value="SPRAY-RELATED"/>
    <property type="match status" value="1"/>
</dbReference>
<feature type="transmembrane region" description="Helical" evidence="2">
    <location>
        <begin position="292"/>
        <end position="314"/>
    </location>
</feature>
<feature type="transmembrane region" description="Helical" evidence="2">
    <location>
        <begin position="531"/>
        <end position="551"/>
    </location>
</feature>
<evidence type="ECO:0000313" key="4">
    <source>
        <dbReference type="Proteomes" id="UP000193689"/>
    </source>
</evidence>
<gene>
    <name evidence="3" type="ORF">BCR38DRAFT_304169</name>
</gene>
<dbReference type="AlphaFoldDB" id="A0A1Y2DCJ6"/>
<accession>A0A1Y2DCJ6</accession>
<dbReference type="GeneID" id="63770805"/>
<dbReference type="PANTHER" id="PTHR37544:SF3">
    <property type="entry name" value="SPRAY"/>
    <property type="match status" value="1"/>
</dbReference>
<feature type="transmembrane region" description="Helical" evidence="2">
    <location>
        <begin position="170"/>
        <end position="191"/>
    </location>
</feature>
<protein>
    <submittedName>
        <fullName evidence="3">Uncharacterized protein</fullName>
    </submittedName>
</protein>
<feature type="region of interest" description="Disordered" evidence="1">
    <location>
        <begin position="1"/>
        <end position="22"/>
    </location>
</feature>
<feature type="transmembrane region" description="Helical" evidence="2">
    <location>
        <begin position="470"/>
        <end position="492"/>
    </location>
</feature>
<name>A0A1Y2DCJ6_9PEZI</name>
<keyword evidence="2" id="KW-0472">Membrane</keyword>
<feature type="compositionally biased region" description="Low complexity" evidence="1">
    <location>
        <begin position="1"/>
        <end position="13"/>
    </location>
</feature>
<dbReference type="Pfam" id="PF11915">
    <property type="entry name" value="DUF3433"/>
    <property type="match status" value="2"/>
</dbReference>
<sequence>TVTSSTPTPASTRPPDDFGNVGSVTVTTQYTRTTDDFGKVGSVPVTSPTVSAVPPDHHGDVGDVTITEPTGQTPTFVTAAVTTLIDADGVPTATLTSIPSAISTPQTTILTNSLGQPTATEVTSVLATPTVRVETDSNGVPTATVTSYPTYPTGSPGPNVTVYYTTYGQYFVGMFLPTLLAILLSIPIRILDLNAKLFQPWHELTHRDGAAGRESLCLETSGWQSVVTSVRSLFGGQALVFLTTALVMSSALLVPLSAEAVAFRLAGDCYAGSMSAKNCAYVLSVFAQPAKATAGLLSFMAVTVLMVLGFLLNWQSGVSTNPWSICGVASLSLNSELRRLYNSLPAGADAGKMPNGLLERVLVNRRFGLEYFYGPNGRVEYGIVVQVEYPEGHRLHTAIEDAACVVDNHRGHDRTKTKHHLPFLMLGYPGRLLFLFVLCGLLAVILYYNNTGGDTPFENFMDSEAFGVKFLFTAIGVIITFFWSSFFSSIAVMSPYHLLSTTPQSARHSILLAPPTNAISGIWSGIRRRHMFLAIVALTSVLSEILTIFLANVPFRVTQTYLVHRICTWTAVGIICVMVLVVIASFYVKWPHMPVNPSTIAGAVYYVCDSWMLERFEGVSILKRKERDERVEGMGLRYGFGDMRGL</sequence>
<dbReference type="RefSeq" id="XP_040710331.1">
    <property type="nucleotide sequence ID" value="XM_040854593.1"/>
</dbReference>
<dbReference type="InParanoid" id="A0A1Y2DCJ6"/>
<feature type="non-terminal residue" evidence="3">
    <location>
        <position position="1"/>
    </location>
</feature>
<dbReference type="EMBL" id="MCFJ01000021">
    <property type="protein sequence ID" value="ORY56864.1"/>
    <property type="molecule type" value="Genomic_DNA"/>
</dbReference>
<dbReference type="InterPro" id="IPR021840">
    <property type="entry name" value="DUF3433"/>
</dbReference>
<feature type="non-terminal residue" evidence="3">
    <location>
        <position position="646"/>
    </location>
</feature>
<dbReference type="STRING" id="1141098.A0A1Y2DCJ6"/>
<keyword evidence="2" id="KW-1133">Transmembrane helix</keyword>
<keyword evidence="4" id="KW-1185">Reference proteome</keyword>
<feature type="transmembrane region" description="Helical" evidence="2">
    <location>
        <begin position="238"/>
        <end position="258"/>
    </location>
</feature>
<dbReference type="Proteomes" id="UP000193689">
    <property type="component" value="Unassembled WGS sequence"/>
</dbReference>
<evidence type="ECO:0000256" key="2">
    <source>
        <dbReference type="SAM" id="Phobius"/>
    </source>
</evidence>
<proteinExistence type="predicted"/>